<sequence>MLPSQAINFLGVLQYSLLTSMLVVTLGYPRRTFFNKRFALVALAMGCLQAELTTGFIHKFFI</sequence>
<dbReference type="EMBL" id="JBEWTB010000003">
    <property type="protein sequence ID" value="MET4759603.1"/>
    <property type="molecule type" value="Genomic_DNA"/>
</dbReference>
<reference evidence="2 3" key="1">
    <citation type="submission" date="2024-06" db="EMBL/GenBank/DDBJ databases">
        <title>Genomic Encyclopedia of Type Strains, Phase V (KMG-V): Genome sequencing to study the core and pangenomes of soil and plant-associated prokaryotes.</title>
        <authorList>
            <person name="Whitman W."/>
        </authorList>
    </citation>
    <scope>NUCLEOTIDE SEQUENCE [LARGE SCALE GENOMIC DNA]</scope>
    <source>
        <strain evidence="2 3">NE40</strain>
    </source>
</reference>
<keyword evidence="1" id="KW-0472">Membrane</keyword>
<name>A0ABV2SPB5_9GAMM</name>
<dbReference type="RefSeq" id="WP_354011423.1">
    <property type="nucleotide sequence ID" value="NZ_JBEWTA010000002.1"/>
</dbReference>
<keyword evidence="3" id="KW-1185">Reference proteome</keyword>
<dbReference type="Proteomes" id="UP001549366">
    <property type="component" value="Unassembled WGS sequence"/>
</dbReference>
<feature type="transmembrane region" description="Helical" evidence="1">
    <location>
        <begin position="38"/>
        <end position="61"/>
    </location>
</feature>
<feature type="transmembrane region" description="Helical" evidence="1">
    <location>
        <begin position="6"/>
        <end position="26"/>
    </location>
</feature>
<comment type="caution">
    <text evidence="2">The sequence shown here is derived from an EMBL/GenBank/DDBJ whole genome shotgun (WGS) entry which is preliminary data.</text>
</comment>
<evidence type="ECO:0000313" key="2">
    <source>
        <dbReference type="EMBL" id="MET4759603.1"/>
    </source>
</evidence>
<gene>
    <name evidence="2" type="ORF">V5J35_004922</name>
</gene>
<accession>A0ABV2SPB5</accession>
<evidence type="ECO:0000313" key="3">
    <source>
        <dbReference type="Proteomes" id="UP001549366"/>
    </source>
</evidence>
<keyword evidence="1" id="KW-1133">Transmembrane helix</keyword>
<organism evidence="2 3">
    <name type="scientific">Endozoicomonas lisbonensis</name>
    <dbReference type="NCBI Taxonomy" id="3120522"/>
    <lineage>
        <taxon>Bacteria</taxon>
        <taxon>Pseudomonadati</taxon>
        <taxon>Pseudomonadota</taxon>
        <taxon>Gammaproteobacteria</taxon>
        <taxon>Oceanospirillales</taxon>
        <taxon>Endozoicomonadaceae</taxon>
        <taxon>Endozoicomonas</taxon>
    </lineage>
</organism>
<proteinExistence type="predicted"/>
<keyword evidence="1" id="KW-0812">Transmembrane</keyword>
<evidence type="ECO:0000256" key="1">
    <source>
        <dbReference type="SAM" id="Phobius"/>
    </source>
</evidence>
<protein>
    <submittedName>
        <fullName evidence="2">Uncharacterized protein</fullName>
    </submittedName>
</protein>